<dbReference type="PANTHER" id="PTHR24322:SF746">
    <property type="entry name" value="SHORT CHAIN DEHYDROGENASE_REDUCTASE FAMILY 16C MEMBER 5"/>
    <property type="match status" value="1"/>
</dbReference>
<proteinExistence type="predicted"/>
<name>A0A4Y2LVL1_ARAVE</name>
<dbReference type="OrthoDB" id="10253736at2759"/>
<evidence type="ECO:0000313" key="2">
    <source>
        <dbReference type="EMBL" id="GBN17546.1"/>
    </source>
</evidence>
<evidence type="ECO:0000256" key="1">
    <source>
        <dbReference type="SAM" id="Phobius"/>
    </source>
</evidence>
<dbReference type="AlphaFoldDB" id="A0A4Y2LVL1"/>
<keyword evidence="1" id="KW-1133">Transmembrane helix</keyword>
<feature type="transmembrane region" description="Helical" evidence="1">
    <location>
        <begin position="20"/>
        <end position="38"/>
    </location>
</feature>
<protein>
    <submittedName>
        <fullName evidence="2">Uncharacterized protein</fullName>
    </submittedName>
</protein>
<gene>
    <name evidence="2" type="ORF">AVEN_17869_1</name>
</gene>
<dbReference type="Proteomes" id="UP000499080">
    <property type="component" value="Unassembled WGS sequence"/>
</dbReference>
<accession>A0A4Y2LVL1</accession>
<dbReference type="GO" id="GO:0016616">
    <property type="term" value="F:oxidoreductase activity, acting on the CH-OH group of donors, NAD or NADP as acceptor"/>
    <property type="evidence" value="ECO:0007669"/>
    <property type="project" value="TreeGrafter"/>
</dbReference>
<comment type="caution">
    <text evidence="2">The sequence shown here is derived from an EMBL/GenBank/DDBJ whole genome shotgun (WGS) entry which is preliminary data.</text>
</comment>
<keyword evidence="1" id="KW-0472">Membrane</keyword>
<keyword evidence="1" id="KW-0812">Transmembrane</keyword>
<evidence type="ECO:0000313" key="3">
    <source>
        <dbReference type="Proteomes" id="UP000499080"/>
    </source>
</evidence>
<keyword evidence="3" id="KW-1185">Reference proteome</keyword>
<dbReference type="EMBL" id="BGPR01006270">
    <property type="protein sequence ID" value="GBN17546.1"/>
    <property type="molecule type" value="Genomic_DNA"/>
</dbReference>
<dbReference type="GO" id="GO:0005811">
    <property type="term" value="C:lipid droplet"/>
    <property type="evidence" value="ECO:0007669"/>
    <property type="project" value="TreeGrafter"/>
</dbReference>
<dbReference type="PANTHER" id="PTHR24322">
    <property type="entry name" value="PKSB"/>
    <property type="match status" value="1"/>
</dbReference>
<organism evidence="2 3">
    <name type="scientific">Araneus ventricosus</name>
    <name type="common">Orbweaver spider</name>
    <name type="synonym">Epeira ventricosa</name>
    <dbReference type="NCBI Taxonomy" id="182803"/>
    <lineage>
        <taxon>Eukaryota</taxon>
        <taxon>Metazoa</taxon>
        <taxon>Ecdysozoa</taxon>
        <taxon>Arthropoda</taxon>
        <taxon>Chelicerata</taxon>
        <taxon>Arachnida</taxon>
        <taxon>Araneae</taxon>
        <taxon>Araneomorphae</taxon>
        <taxon>Entelegynae</taxon>
        <taxon>Araneoidea</taxon>
        <taxon>Araneidae</taxon>
        <taxon>Araneus</taxon>
    </lineage>
</organism>
<reference evidence="2 3" key="1">
    <citation type="journal article" date="2019" name="Sci. Rep.">
        <title>Orb-weaving spider Araneus ventricosus genome elucidates the spidroin gene catalogue.</title>
        <authorList>
            <person name="Kono N."/>
            <person name="Nakamura H."/>
            <person name="Ohtoshi R."/>
            <person name="Moran D.A.P."/>
            <person name="Shinohara A."/>
            <person name="Yoshida Y."/>
            <person name="Fujiwara M."/>
            <person name="Mori M."/>
            <person name="Tomita M."/>
            <person name="Arakawa K."/>
        </authorList>
    </citation>
    <scope>NUCLEOTIDE SEQUENCE [LARGE SCALE GENOMIC DNA]</scope>
</reference>
<sequence>MLTPEYVADNIVSAVLTNQEIIMIPGYFAVLIALKAMFPTKLTYILNSLIKLENAMEDFKGREKKD</sequence>